<dbReference type="InterPro" id="IPR051450">
    <property type="entry name" value="Gfo/Idh/MocA_Oxidoreductases"/>
</dbReference>
<accession>A0A9D2REU2</accession>
<organism evidence="2 3">
    <name type="scientific">Candidatus Mediterraneibacter quadrami</name>
    <dbReference type="NCBI Taxonomy" id="2838684"/>
    <lineage>
        <taxon>Bacteria</taxon>
        <taxon>Bacillati</taxon>
        <taxon>Bacillota</taxon>
        <taxon>Clostridia</taxon>
        <taxon>Lachnospirales</taxon>
        <taxon>Lachnospiraceae</taxon>
        <taxon>Mediterraneibacter</taxon>
    </lineage>
</organism>
<reference evidence="2" key="2">
    <citation type="submission" date="2021-04" db="EMBL/GenBank/DDBJ databases">
        <authorList>
            <person name="Gilroy R."/>
        </authorList>
    </citation>
    <scope>NUCLEOTIDE SEQUENCE</scope>
    <source>
        <strain evidence="2">ChiBcec15-3976</strain>
    </source>
</reference>
<comment type="caution">
    <text evidence="2">The sequence shown here is derived from an EMBL/GenBank/DDBJ whole genome shotgun (WGS) entry which is preliminary data.</text>
</comment>
<dbReference type="PANTHER" id="PTHR43377">
    <property type="entry name" value="BILIVERDIN REDUCTASE A"/>
    <property type="match status" value="1"/>
</dbReference>
<reference evidence="2" key="1">
    <citation type="journal article" date="2021" name="PeerJ">
        <title>Extensive microbial diversity within the chicken gut microbiome revealed by metagenomics and culture.</title>
        <authorList>
            <person name="Gilroy R."/>
            <person name="Ravi A."/>
            <person name="Getino M."/>
            <person name="Pursley I."/>
            <person name="Horton D.L."/>
            <person name="Alikhan N.F."/>
            <person name="Baker D."/>
            <person name="Gharbi K."/>
            <person name="Hall N."/>
            <person name="Watson M."/>
            <person name="Adriaenssens E.M."/>
            <person name="Foster-Nyarko E."/>
            <person name="Jarju S."/>
            <person name="Secka A."/>
            <person name="Antonio M."/>
            <person name="Oren A."/>
            <person name="Chaudhuri R.R."/>
            <person name="La Ragione R."/>
            <person name="Hildebrand F."/>
            <person name="Pallen M.J."/>
        </authorList>
    </citation>
    <scope>NUCLEOTIDE SEQUENCE</scope>
    <source>
        <strain evidence="2">ChiBcec15-3976</strain>
    </source>
</reference>
<proteinExistence type="predicted"/>
<name>A0A9D2REU2_9FIRM</name>
<dbReference type="InterPro" id="IPR036291">
    <property type="entry name" value="NAD(P)-bd_dom_sf"/>
</dbReference>
<dbReference type="EMBL" id="DWUU01000040">
    <property type="protein sequence ID" value="HJD42659.1"/>
    <property type="molecule type" value="Genomic_DNA"/>
</dbReference>
<gene>
    <name evidence="2" type="ORF">H9910_06585</name>
</gene>
<dbReference type="Proteomes" id="UP000823909">
    <property type="component" value="Unassembled WGS sequence"/>
</dbReference>
<feature type="domain" description="GFO/IDH/MocA-like oxidoreductase" evidence="1">
    <location>
        <begin position="162"/>
        <end position="250"/>
    </location>
</feature>
<sequence length="331" mass="37476">MYRVAFLEAEHWHVLGHMAAIKTFDNVEVVAMSGNGQFTKNLSSEMGIPLYGNYMELLDNEKDLDFVYIFGIYKEAPSIMMECIKRGIPFMADKPCCERAEQLPPVIGALKESGVKHCIALQRRYALPVEMYKDYIREKASEGGVHIVLRYITGTPQRYEDMGFPWANKKEIAGGGALLNLGVHYIDLVSYLTGDEVVEAKGFINENVWKLGLDDYANIILRTKSGHTATVEVGYTKSGYPQEDFIISGKNFYLTATAAEDIRLYGLKEGGDKKGELLEKHDFPDIQWFDKCLNSMIETLEGRGEPAATLEDVYHALRFVTQVYEDNHFYD</sequence>
<dbReference type="Pfam" id="PF22725">
    <property type="entry name" value="GFO_IDH_MocA_C3"/>
    <property type="match status" value="1"/>
</dbReference>
<protein>
    <submittedName>
        <fullName evidence="2">Gfo/Idh/MocA family oxidoreductase</fullName>
    </submittedName>
</protein>
<dbReference type="SUPFAM" id="SSF55347">
    <property type="entry name" value="Glyceraldehyde-3-phosphate dehydrogenase-like, C-terminal domain"/>
    <property type="match status" value="1"/>
</dbReference>
<dbReference type="Gene3D" id="3.30.360.10">
    <property type="entry name" value="Dihydrodipicolinate Reductase, domain 2"/>
    <property type="match status" value="1"/>
</dbReference>
<dbReference type="PANTHER" id="PTHR43377:SF1">
    <property type="entry name" value="BILIVERDIN REDUCTASE A"/>
    <property type="match status" value="1"/>
</dbReference>
<dbReference type="SUPFAM" id="SSF51735">
    <property type="entry name" value="NAD(P)-binding Rossmann-fold domains"/>
    <property type="match status" value="1"/>
</dbReference>
<dbReference type="AlphaFoldDB" id="A0A9D2REU2"/>
<dbReference type="Gene3D" id="3.40.50.720">
    <property type="entry name" value="NAD(P)-binding Rossmann-like Domain"/>
    <property type="match status" value="1"/>
</dbReference>
<evidence type="ECO:0000313" key="2">
    <source>
        <dbReference type="EMBL" id="HJD42659.1"/>
    </source>
</evidence>
<evidence type="ECO:0000313" key="3">
    <source>
        <dbReference type="Proteomes" id="UP000823909"/>
    </source>
</evidence>
<dbReference type="InterPro" id="IPR055170">
    <property type="entry name" value="GFO_IDH_MocA-like_dom"/>
</dbReference>
<evidence type="ECO:0000259" key="1">
    <source>
        <dbReference type="Pfam" id="PF22725"/>
    </source>
</evidence>